<feature type="compositionally biased region" description="Basic and acidic residues" evidence="1">
    <location>
        <begin position="143"/>
        <end position="160"/>
    </location>
</feature>
<feature type="region of interest" description="Disordered" evidence="1">
    <location>
        <begin position="805"/>
        <end position="966"/>
    </location>
</feature>
<protein>
    <submittedName>
        <fullName evidence="2">Uncharacterized protein</fullName>
    </submittedName>
</protein>
<comment type="caution">
    <text evidence="2">The sequence shown here is derived from an EMBL/GenBank/DDBJ whole genome shotgun (WGS) entry which is preliminary data.</text>
</comment>
<feature type="compositionally biased region" description="Basic and acidic residues" evidence="1">
    <location>
        <begin position="844"/>
        <end position="878"/>
    </location>
</feature>
<dbReference type="VEuPathDB" id="ToxoDB:BESB_039340"/>
<feature type="region of interest" description="Disordered" evidence="1">
    <location>
        <begin position="290"/>
        <end position="354"/>
    </location>
</feature>
<dbReference type="PANTHER" id="PTHR24216">
    <property type="entry name" value="PAXILLIN-RELATED"/>
    <property type="match status" value="1"/>
</dbReference>
<keyword evidence="3" id="KW-1185">Reference proteome</keyword>
<feature type="compositionally biased region" description="Basic and acidic residues" evidence="1">
    <location>
        <begin position="892"/>
        <end position="905"/>
    </location>
</feature>
<feature type="region of interest" description="Disordered" evidence="1">
    <location>
        <begin position="2804"/>
        <end position="3012"/>
    </location>
</feature>
<evidence type="ECO:0000313" key="3">
    <source>
        <dbReference type="Proteomes" id="UP000224006"/>
    </source>
</evidence>
<feature type="region of interest" description="Disordered" evidence="1">
    <location>
        <begin position="2701"/>
        <end position="2727"/>
    </location>
</feature>
<proteinExistence type="predicted"/>
<dbReference type="OrthoDB" id="334003at2759"/>
<feature type="compositionally biased region" description="Basic and acidic residues" evidence="1">
    <location>
        <begin position="2885"/>
        <end position="2911"/>
    </location>
</feature>
<dbReference type="Proteomes" id="UP000224006">
    <property type="component" value="Chromosome II"/>
</dbReference>
<feature type="compositionally biased region" description="Acidic residues" evidence="1">
    <location>
        <begin position="2485"/>
        <end position="2497"/>
    </location>
</feature>
<feature type="region of interest" description="Disordered" evidence="1">
    <location>
        <begin position="553"/>
        <end position="690"/>
    </location>
</feature>
<feature type="region of interest" description="Disordered" evidence="1">
    <location>
        <begin position="1967"/>
        <end position="2046"/>
    </location>
</feature>
<feature type="region of interest" description="Disordered" evidence="1">
    <location>
        <begin position="2569"/>
        <end position="2590"/>
    </location>
</feature>
<feature type="region of interest" description="Disordered" evidence="1">
    <location>
        <begin position="2483"/>
        <end position="2555"/>
    </location>
</feature>
<feature type="compositionally biased region" description="Basic residues" evidence="1">
    <location>
        <begin position="1258"/>
        <end position="1268"/>
    </location>
</feature>
<dbReference type="PANTHER" id="PTHR24216:SF65">
    <property type="entry name" value="PAXILLIN-LIKE PROTEIN 1"/>
    <property type="match status" value="1"/>
</dbReference>
<sequence>MSGVASPLPFDCLTIRRRQNVSAGAAVCLTHSCPRCEFAGALRAERPVRWLLAPRQRPFRKGGLHDGPPALLASVAATFSVSAPRLADASRQEYSLGAREDTGRCLEIHCGSHDAPEGRVTSGASRKALRDTPAGARSRRRFRSETEGLTAKKKERKRDEDELPPYLLDAVALPKQLSSLLRTLRRIPPDHTLPSRFLFPRVLPLLEQFKILYRQTQLPLDEGRVSRDVRTPLGGADASCLLSLSSASAATLPACASPDAVSLEAKNAERLHTRERAAGASAIQDGALAEVDSEETRHACPAREKTQRSAVDIRAKAEAGEWSPEAGGARLRRRERGDWGKDPKERRAGSGGENHVRGQLENLRLLWRLLVLQFILKRERLNGGDLHFLASAMAKYKHYDPLLFALLLFRALELKDVMALHDLAGLVGCLARTGLLSSSPQETPTPDKCDSGFPSPSSLLGPASLSSAHAAVRPPPLSPLAVCPLDLNFAEFLALLLQPAGCGDRLPPADLSACARDPPRGNTVFSVAARLPADAAGAEEPPAALRAVASVLRAPSERGGDPSGAARPSSDGEGGRGAAGAGAGRLDSGADSAQKTREASQGDLNERERKRDQAKRHLFLSSPPSLPPLPSTCSALGEGDAGSLRLPRSSSPEAGQHVQSRSLPDLSEGLSESRASPGRDSPVAAKSSPLEETDFRRLAGVLGRALGQDAAAKREVHRLVYARLQALAAELLKATAERLPAELLEGTATGQDIGFLCEGLAAARLHNDDLAEMILMAAFPELQSEGALADSDFARFLVALREAARPQEAESCGEQSPSETRGGTKERPGRQGGSARGAAAPSCPKDEGDAKAASEDGGGRPRECVGAEVSREERESGRQGEMCGTGAEADVESARGAKPSGERDAGLWLAPPSAGPEGDLLARGRRRRSTRSPAAAAPALGRSATARGARPVASSAPSSIDASSSSLLPPVELAPMNLTSVISWIGAMGGARLAGALGACAPRGAAEEDEKRFLEISTFREVSSDAPADSSASAASRVAPPEAFSGSASLAVAAENIYRRVDVWQALSRALLRRVARVPPFALVKICGAFEASLVRDPRMMSVLAPRLLPHLDGLPLSSLASLLSSLSILGIPHPSLLSGLCRAISRRVFLDAPPPRRVYGHQGLGSAASAGSDKGGASSGERESLHAERQQRRREIEPFRTVLWRLLGAMPEAREVYIQSIRSACSSAEAREATAPSGASPLQACRGRMPPAGGGHKAPKERRKGRIHMREKGRKAAAEVLSTFYVLLGRAAGVIDVCTPQEALLVLKAQCRQNLFHTALMKGIGDALVSFAAAQGEGTSYLNTAKPDLPPHLCFLPPPHMLPATAVSSLYAAEKRSCVSSFPSEYPLTHGHLSASAPDSLSLSSTPSLSSPHAPAGPLSDSLPAASPLSSSPSSTSDYSLLSPSWRAPLSAASFFPAVLASPEARTFSSLLSHAGTSPGLPPLAQDDLLTLVCLYLSVAPSQHFSAFPSSHFASLLPDEASLLAQALGDPEAEEEALNLELPTEASQGTRAQDCEEVANWEAVVRSQSCVAEVRPRTWTATANFFDFSLVFHNSPCLCGAAGFAVSLPVSVRTGRVGLLHAFSGETPAIARRYVAPGQPSASDAALGRGRAHAHGDENEKAASSEGDAAEKTRSEPPNRIGFSPIATFCDRLSAPAAAQHSSSPQFVSARVPDLLACCARPLLLLPLPDLRLLLEAFARLLSRCGKSPGDASVREVLSDAARNEGLRLFAAFSGGAANRLARGSEEAAGGGWRSPCGGECVPGGDGRTRVAEGASAADTQLQPDGEDALRVSRLPLDVTEVAGRGALRSVRDGHALSAFFQSAQIRLAFAAAALLSRDLLGRPRDRSRGEDSAEKSRKGERPVRAEGLDGSADDARASEQRRELLLSLQALGDCGQRVEEGLLTAALEAALRAWRREEAAAEAAQREVEVNEKERRHALPPRALPSPASPDLGPPLSAPSGNESRGETHLRSARTAPSASSPSPSLPGQAAHASWPSSSAARPIHSCVEEESDAPLLSSSSPYAAEDLQASPRRFVGCFEGINSALSAREILPEAPEDASPRAAPSPGGVPPSFFLSPSSSLSVERFAVFAEEARLALSVLRLQRDAPFASPVEGSLHALFASLSSAAAHAAASAPLPFPAIPLEASAPSLERMQTAVFESFRRRLSCEAAQLRRERRRGYGVESAVAEAPVCTSHAPSLFSLEASASRSPSDSLSAAGGEADELRLLQSCRGLPWLVEEVVFSLVPQFQRAENSVGTGLSCSSFGSSPAVSPLGSSPSLLREGVASASSGSSGSCASSASIVHDAEASRRPRSSPSSCAEAAASSGVLISGARLLRVCLSASLPLSSSSGVSSPVFSLSSQHLGASSACLSSLFSAQCAARLAAVPPALLHSLLLTATFLTPLPQFLSLFPQHVLAAMLRVADQVSVQLSAREGGGFRLEDAESSACEDAENAGEETHAGRKERIDDGGAACRKAATDKNRKDNAIPQRTREFEAPHTEPVEGTQPSAPTRGCTLGYRSMRFASRSEAAPLRGTHSSMRGLTRQREEEVAREEEAAVYRKQIATEVEACLADLVCLEDRGRLEQGKKKKKTKKEATAAHALESPKRLRHQLLASSLLESGEKEDACESAVAQRTWRDAFSWLHPSLVYRVAAEPWASARTPSPAEPTSASASLSSSSSPSAPAPVSVCPGVVSSALPPFSASSLQHLRAVFERQDATRARTLQSLGEAAVQARLQPPPDFLSAARRGGFRFFNLALASDRVRQGEEPQGGEASSRDASVELNHGDRRRSADARGRRAQTEGEKDAEEGRELGAEPEGARPRLEGLFAAMRDRNGRGRVRVKATWEETERAEDRRGRQERDERGAEAEGSRSYSPGEKSKTQTEETRKTGSSGSRRETEEAGRIEPSLAEASSAIPEGVENESESGNFRERRNGGGEEAHEGEKGSDAGPAGEKLTHGGSRARGKKHREIPAYWLPSAKPSEADWERLFDSFRR</sequence>
<feature type="compositionally biased region" description="Basic and acidic residues" evidence="1">
    <location>
        <begin position="1967"/>
        <end position="1979"/>
    </location>
</feature>
<feature type="compositionally biased region" description="Basic and acidic residues" evidence="1">
    <location>
        <begin position="294"/>
        <end position="319"/>
    </location>
</feature>
<feature type="compositionally biased region" description="Basic and acidic residues" evidence="1">
    <location>
        <begin position="1655"/>
        <end position="1678"/>
    </location>
</feature>
<feature type="compositionally biased region" description="Polar residues" evidence="1">
    <location>
        <begin position="648"/>
        <end position="662"/>
    </location>
</feature>
<feature type="region of interest" description="Disordered" evidence="1">
    <location>
        <begin position="1161"/>
        <end position="1193"/>
    </location>
</feature>
<feature type="compositionally biased region" description="Low complexity" evidence="1">
    <location>
        <begin position="931"/>
        <end position="966"/>
    </location>
</feature>
<feature type="region of interest" description="Disordered" evidence="1">
    <location>
        <begin position="2626"/>
        <end position="2647"/>
    </location>
</feature>
<feature type="compositionally biased region" description="Low complexity" evidence="1">
    <location>
        <begin position="584"/>
        <end position="593"/>
    </location>
</feature>
<feature type="compositionally biased region" description="Basic and acidic residues" evidence="1">
    <location>
        <begin position="2498"/>
        <end position="2510"/>
    </location>
</feature>
<feature type="region of interest" description="Disordered" evidence="1">
    <location>
        <begin position="1233"/>
        <end position="1269"/>
    </location>
</feature>
<feature type="compositionally biased region" description="Basic and acidic residues" evidence="1">
    <location>
        <begin position="2919"/>
        <end position="2945"/>
    </location>
</feature>
<feature type="region of interest" description="Disordered" evidence="1">
    <location>
        <begin position="1405"/>
        <end position="1432"/>
    </location>
</feature>
<dbReference type="GeneID" id="40308915"/>
<feature type="compositionally biased region" description="Basic and acidic residues" evidence="1">
    <location>
        <begin position="2518"/>
        <end position="2543"/>
    </location>
</feature>
<feature type="compositionally biased region" description="Basic and acidic residues" evidence="1">
    <location>
        <begin position="594"/>
        <end position="611"/>
    </location>
</feature>
<dbReference type="RefSeq" id="XP_029221485.1">
    <property type="nucleotide sequence ID" value="XM_029362520.1"/>
</dbReference>
<feature type="compositionally biased region" description="Pro residues" evidence="1">
    <location>
        <begin position="1984"/>
        <end position="1999"/>
    </location>
</feature>
<evidence type="ECO:0000313" key="2">
    <source>
        <dbReference type="EMBL" id="PFH37476.1"/>
    </source>
</evidence>
<reference evidence="2 3" key="1">
    <citation type="submission" date="2017-09" db="EMBL/GenBank/DDBJ databases">
        <title>Genome sequencing of Besnoitia besnoiti strain Bb-Ger1.</title>
        <authorList>
            <person name="Schares G."/>
            <person name="Venepally P."/>
            <person name="Lorenzi H.A."/>
        </authorList>
    </citation>
    <scope>NUCLEOTIDE SEQUENCE [LARGE SCALE GENOMIC DNA]</scope>
    <source>
        <strain evidence="2 3">Bb-Ger1</strain>
    </source>
</reference>
<feature type="region of interest" description="Disordered" evidence="1">
    <location>
        <begin position="116"/>
        <end position="160"/>
    </location>
</feature>
<accession>A0A2A9MMV2</accession>
<feature type="region of interest" description="Disordered" evidence="1">
    <location>
        <begin position="1884"/>
        <end position="1918"/>
    </location>
</feature>
<name>A0A2A9MMV2_BESBE</name>
<feature type="compositionally biased region" description="Basic and acidic residues" evidence="1">
    <location>
        <begin position="2969"/>
        <end position="2988"/>
    </location>
</feature>
<organism evidence="2 3">
    <name type="scientific">Besnoitia besnoiti</name>
    <name type="common">Apicomplexan protozoan</name>
    <dbReference type="NCBI Taxonomy" id="94643"/>
    <lineage>
        <taxon>Eukaryota</taxon>
        <taxon>Sar</taxon>
        <taxon>Alveolata</taxon>
        <taxon>Apicomplexa</taxon>
        <taxon>Conoidasida</taxon>
        <taxon>Coccidia</taxon>
        <taxon>Eucoccidiorida</taxon>
        <taxon>Eimeriorina</taxon>
        <taxon>Sarcocystidae</taxon>
        <taxon>Besnoitia</taxon>
    </lineage>
</organism>
<feature type="region of interest" description="Disordered" evidence="1">
    <location>
        <begin position="1642"/>
        <end position="1682"/>
    </location>
</feature>
<feature type="compositionally biased region" description="Low complexity" evidence="1">
    <location>
        <begin position="2015"/>
        <end position="2043"/>
    </location>
</feature>
<gene>
    <name evidence="2" type="ORF">BESB_039340</name>
</gene>
<evidence type="ECO:0000256" key="1">
    <source>
        <dbReference type="SAM" id="MobiDB-lite"/>
    </source>
</evidence>
<dbReference type="EMBL" id="NWUJ01000002">
    <property type="protein sequence ID" value="PFH37476.1"/>
    <property type="molecule type" value="Genomic_DNA"/>
</dbReference>
<dbReference type="KEGG" id="bbes:BESB_039340"/>
<feature type="compositionally biased region" description="Basic and acidic residues" evidence="1">
    <location>
        <begin position="2816"/>
        <end position="2865"/>
    </location>
</feature>
<feature type="compositionally biased region" description="Basic and acidic residues" evidence="1">
    <location>
        <begin position="1181"/>
        <end position="1193"/>
    </location>
</feature>
<feature type="compositionally biased region" description="Basic and acidic residues" evidence="1">
    <location>
        <begin position="335"/>
        <end position="354"/>
    </location>
</feature>